<dbReference type="EMBL" id="QRDW01000004">
    <property type="protein sequence ID" value="RED51034.1"/>
    <property type="molecule type" value="Genomic_DNA"/>
</dbReference>
<evidence type="ECO:0000256" key="2">
    <source>
        <dbReference type="SAM" id="MobiDB-lite"/>
    </source>
</evidence>
<dbReference type="PANTHER" id="PTHR33969">
    <property type="entry name" value="SEGREGATION AND CONDENSATION PROTEIN A"/>
    <property type="match status" value="1"/>
</dbReference>
<evidence type="ECO:0000313" key="3">
    <source>
        <dbReference type="EMBL" id="RED51034.1"/>
    </source>
</evidence>
<dbReference type="RefSeq" id="WP_115936814.1">
    <property type="nucleotide sequence ID" value="NZ_QRDW01000004.1"/>
</dbReference>
<dbReference type="Pfam" id="PF02616">
    <property type="entry name" value="SMC_ScpA"/>
    <property type="match status" value="1"/>
</dbReference>
<sequence length="288" mass="32683">MDSDDSFEEDDVASLQTNDSLLLSLDGFDGPIDLLLSLARDQKVDLHKISILALADQYLDYIHRARVLRLEIAADYLVMAAWLAYLKSRLLIPAQPTDEEEENPAELAARLAFQLQRLEAMQKSSQKLMERFQLGQDFFRRGEPETTRVEKQSVFELSLYELLRAYGHIQDKKTASLLRIMPTELYSMDDAIERLRGLVGQVPNWQTLQDFLPEDLKNPLVIRSAMAAHFAASLELVREGLLEIRQNGMFEPIFLRPSEGDETVATQGEEGEDPQLQADNDNNNVGSD</sequence>
<evidence type="ECO:0000256" key="1">
    <source>
        <dbReference type="ARBA" id="ARBA00044777"/>
    </source>
</evidence>
<dbReference type="Gene3D" id="6.10.250.2410">
    <property type="match status" value="1"/>
</dbReference>
<dbReference type="AlphaFoldDB" id="A0A3D9HNG5"/>
<accession>A0A3D9HNG5</accession>
<dbReference type="InterPro" id="IPR003768">
    <property type="entry name" value="ScpA"/>
</dbReference>
<gene>
    <name evidence="3" type="ORF">DFP90_104312</name>
</gene>
<dbReference type="OrthoDB" id="9793741at2"/>
<organism evidence="3 4">
    <name type="scientific">Aestuariispira insulae</name>
    <dbReference type="NCBI Taxonomy" id="1461337"/>
    <lineage>
        <taxon>Bacteria</taxon>
        <taxon>Pseudomonadati</taxon>
        <taxon>Pseudomonadota</taxon>
        <taxon>Alphaproteobacteria</taxon>
        <taxon>Rhodospirillales</taxon>
        <taxon>Kiloniellaceae</taxon>
        <taxon>Aestuariispira</taxon>
    </lineage>
</organism>
<feature type="compositionally biased region" description="Polar residues" evidence="2">
    <location>
        <begin position="277"/>
        <end position="288"/>
    </location>
</feature>
<protein>
    <recommendedName>
        <fullName evidence="1">Segregation and condensation protein A</fullName>
    </recommendedName>
</protein>
<dbReference type="PANTHER" id="PTHR33969:SF2">
    <property type="entry name" value="SEGREGATION AND CONDENSATION PROTEIN A"/>
    <property type="match status" value="1"/>
</dbReference>
<name>A0A3D9HNG5_9PROT</name>
<dbReference type="Proteomes" id="UP000256845">
    <property type="component" value="Unassembled WGS sequence"/>
</dbReference>
<evidence type="ECO:0000313" key="4">
    <source>
        <dbReference type="Proteomes" id="UP000256845"/>
    </source>
</evidence>
<reference evidence="3 4" key="1">
    <citation type="submission" date="2018-07" db="EMBL/GenBank/DDBJ databases">
        <title>Genomic Encyclopedia of Type Strains, Phase III (KMG-III): the genomes of soil and plant-associated and newly described type strains.</title>
        <authorList>
            <person name="Whitman W."/>
        </authorList>
    </citation>
    <scope>NUCLEOTIDE SEQUENCE [LARGE SCALE GENOMIC DNA]</scope>
    <source>
        <strain evidence="3 4">CECT 8488</strain>
    </source>
</reference>
<proteinExistence type="predicted"/>
<feature type="region of interest" description="Disordered" evidence="2">
    <location>
        <begin position="257"/>
        <end position="288"/>
    </location>
</feature>
<keyword evidence="4" id="KW-1185">Reference proteome</keyword>
<comment type="caution">
    <text evidence="3">The sequence shown here is derived from an EMBL/GenBank/DDBJ whole genome shotgun (WGS) entry which is preliminary data.</text>
</comment>